<organism evidence="1 2">
    <name type="scientific">Pararge aegeria aegeria</name>
    <dbReference type="NCBI Taxonomy" id="348720"/>
    <lineage>
        <taxon>Eukaryota</taxon>
        <taxon>Metazoa</taxon>
        <taxon>Ecdysozoa</taxon>
        <taxon>Arthropoda</taxon>
        <taxon>Hexapoda</taxon>
        <taxon>Insecta</taxon>
        <taxon>Pterygota</taxon>
        <taxon>Neoptera</taxon>
        <taxon>Endopterygota</taxon>
        <taxon>Lepidoptera</taxon>
        <taxon>Glossata</taxon>
        <taxon>Ditrysia</taxon>
        <taxon>Papilionoidea</taxon>
        <taxon>Nymphalidae</taxon>
        <taxon>Satyrinae</taxon>
        <taxon>Satyrini</taxon>
        <taxon>Parargina</taxon>
        <taxon>Pararge</taxon>
    </lineage>
</organism>
<dbReference type="EMBL" id="CAKXAJ010025445">
    <property type="protein sequence ID" value="CAH2239639.1"/>
    <property type="molecule type" value="Genomic_DNA"/>
</dbReference>
<dbReference type="OrthoDB" id="7489536at2759"/>
<keyword evidence="2" id="KW-1185">Reference proteome</keyword>
<name>A0A8S4RSZ0_9NEOP</name>
<evidence type="ECO:0000313" key="1">
    <source>
        <dbReference type="EMBL" id="CAH2239639.1"/>
    </source>
</evidence>
<proteinExistence type="predicted"/>
<evidence type="ECO:0000313" key="2">
    <source>
        <dbReference type="Proteomes" id="UP000838756"/>
    </source>
</evidence>
<gene>
    <name evidence="1" type="primary">jg3209</name>
    <name evidence="1" type="ORF">PAEG_LOCUS16304</name>
</gene>
<sequence>MEMLREQKADRDEVLDGLRDKADTSRLAGLLSELDFAEARTDFERRIDLCHEKFDRQDEVWQVSYLMMYVRRPHICHRWCGGSHTLVTEFTRRAQAPAGQLAGLARKFQGYGADGRLYMMEEECQPCVECNLLSEEETLQVLPAPPGHGGAGDMSPGREPPLECTCPLTD</sequence>
<protein>
    <submittedName>
        <fullName evidence="1">Jg3209 protein</fullName>
    </submittedName>
</protein>
<comment type="caution">
    <text evidence="1">The sequence shown here is derived from an EMBL/GenBank/DDBJ whole genome shotgun (WGS) entry which is preliminary data.</text>
</comment>
<dbReference type="AlphaFoldDB" id="A0A8S4RSZ0"/>
<accession>A0A8S4RSZ0</accession>
<dbReference type="Proteomes" id="UP000838756">
    <property type="component" value="Unassembled WGS sequence"/>
</dbReference>
<reference evidence="1" key="1">
    <citation type="submission" date="2022-03" db="EMBL/GenBank/DDBJ databases">
        <authorList>
            <person name="Lindestad O."/>
        </authorList>
    </citation>
    <scope>NUCLEOTIDE SEQUENCE</scope>
</reference>